<organism evidence="1 2">
    <name type="scientific">Panagrolaimus sp. JU765</name>
    <dbReference type="NCBI Taxonomy" id="591449"/>
    <lineage>
        <taxon>Eukaryota</taxon>
        <taxon>Metazoa</taxon>
        <taxon>Ecdysozoa</taxon>
        <taxon>Nematoda</taxon>
        <taxon>Chromadorea</taxon>
        <taxon>Rhabditida</taxon>
        <taxon>Tylenchina</taxon>
        <taxon>Panagrolaimomorpha</taxon>
        <taxon>Panagrolaimoidea</taxon>
        <taxon>Panagrolaimidae</taxon>
        <taxon>Panagrolaimus</taxon>
    </lineage>
</organism>
<dbReference type="WBParaSite" id="JU765_v2.g19200.t1">
    <property type="protein sequence ID" value="JU765_v2.g19200.t1"/>
    <property type="gene ID" value="JU765_v2.g19200"/>
</dbReference>
<evidence type="ECO:0000313" key="2">
    <source>
        <dbReference type="WBParaSite" id="JU765_v2.g19200.t1"/>
    </source>
</evidence>
<evidence type="ECO:0000313" key="1">
    <source>
        <dbReference type="Proteomes" id="UP000887576"/>
    </source>
</evidence>
<sequence length="381" mass="44187">MGDLGQKREELMIEDDHDPGIVEDKNAVVDDLANLDVNGNAEVVQNTPVALSIDLYSEILYNVGKSHLLLANANAKFERATTWTFEKGRMYDMVKFAMTGKEPFNAFVRLFTQVSRLQISHDIDFSFDTRFGFFTATYSEQSGYENLFVSMLQIAIPQVKRVDFCKDYDARFYRLLFDVLSLNPKQKMIKFRRLPKVTEDAKIAFGKLIDKGILINFRDISDDVLKDLPPYRFESLNPVCFQYLISIGAKCTFRKLKVVGFYYSDRYPVDFVIDYVEEVHIKQSDDMNLPSFFTVLRRLFPKAEKIVIKYLSSHCTNTEITKMKREIIEAAQKSVQIIVKNYHRHKNLHVVRAHGFLPSKDGKTFEWKSEDNENKGIILKL</sequence>
<name>A0AC34QT57_9BILA</name>
<proteinExistence type="predicted"/>
<reference evidence="2" key="1">
    <citation type="submission" date="2022-11" db="UniProtKB">
        <authorList>
            <consortium name="WormBaseParasite"/>
        </authorList>
    </citation>
    <scope>IDENTIFICATION</scope>
</reference>
<accession>A0AC34QT57</accession>
<dbReference type="Proteomes" id="UP000887576">
    <property type="component" value="Unplaced"/>
</dbReference>
<protein>
    <submittedName>
        <fullName evidence="2">Uncharacterized protein</fullName>
    </submittedName>
</protein>